<name>S9QJ58_CYSF2</name>
<accession>S9QJ58</accession>
<dbReference type="Gene3D" id="1.20.1090.10">
    <property type="entry name" value="Dehydroquinate synthase-like - alpha domain"/>
    <property type="match status" value="1"/>
</dbReference>
<dbReference type="InterPro" id="IPR050071">
    <property type="entry name" value="Dehydroquinate_synthase"/>
</dbReference>
<dbReference type="eggNOG" id="COG0337">
    <property type="taxonomic scope" value="Bacteria"/>
</dbReference>
<dbReference type="GO" id="GO:0000166">
    <property type="term" value="F:nucleotide binding"/>
    <property type="evidence" value="ECO:0007669"/>
    <property type="project" value="UniProtKB-KW"/>
</dbReference>
<keyword evidence="5" id="KW-0547">Nucleotide-binding</keyword>
<comment type="caution">
    <text evidence="13">The sequence shown here is derived from an EMBL/GenBank/DDBJ whole genome shotgun (WGS) entry which is preliminary data.</text>
</comment>
<dbReference type="InterPro" id="IPR030960">
    <property type="entry name" value="DHQS/DOIS_N"/>
</dbReference>
<dbReference type="InterPro" id="IPR056179">
    <property type="entry name" value="DHQS_C"/>
</dbReference>
<evidence type="ECO:0000256" key="2">
    <source>
        <dbReference type="ARBA" id="ARBA00001941"/>
    </source>
</evidence>
<feature type="region of interest" description="Disordered" evidence="9">
    <location>
        <begin position="1"/>
        <end position="20"/>
    </location>
</feature>
<evidence type="ECO:0000256" key="4">
    <source>
        <dbReference type="ARBA" id="ARBA00022723"/>
    </source>
</evidence>
<dbReference type="Proteomes" id="UP000011682">
    <property type="component" value="Unassembled WGS sequence"/>
</dbReference>
<dbReference type="Pfam" id="PF01761">
    <property type="entry name" value="DHQ_synthase"/>
    <property type="match status" value="1"/>
</dbReference>
<evidence type="ECO:0000256" key="1">
    <source>
        <dbReference type="ARBA" id="ARBA00001911"/>
    </source>
</evidence>
<keyword evidence="4" id="KW-0479">Metal-binding</keyword>
<keyword evidence="14" id="KW-1185">Reference proteome</keyword>
<dbReference type="GO" id="GO:0003856">
    <property type="term" value="F:3-dehydroquinate synthase activity"/>
    <property type="evidence" value="ECO:0007669"/>
    <property type="project" value="TreeGrafter"/>
</dbReference>
<dbReference type="EMBL" id="ANAH02000066">
    <property type="protein sequence ID" value="EPX56498.1"/>
    <property type="molecule type" value="Genomic_DNA"/>
</dbReference>
<dbReference type="OrthoDB" id="9806583at2"/>
<gene>
    <name evidence="13" type="ORF">D187_007840</name>
</gene>
<evidence type="ECO:0000256" key="10">
    <source>
        <dbReference type="SAM" id="Phobius"/>
    </source>
</evidence>
<comment type="cofactor">
    <cofactor evidence="3">
        <name>Zn(2+)</name>
        <dbReference type="ChEBI" id="CHEBI:29105"/>
    </cofactor>
</comment>
<evidence type="ECO:0000256" key="5">
    <source>
        <dbReference type="ARBA" id="ARBA00022741"/>
    </source>
</evidence>
<feature type="domain" description="3-dehydroquinate synthase N-terminal" evidence="11">
    <location>
        <begin position="103"/>
        <end position="214"/>
    </location>
</feature>
<protein>
    <submittedName>
        <fullName evidence="13">3-dehydroquinate synthase</fullName>
    </submittedName>
</protein>
<dbReference type="PANTHER" id="PTHR43622:SF1">
    <property type="entry name" value="3-DEHYDROQUINATE SYNTHASE"/>
    <property type="match status" value="1"/>
</dbReference>
<feature type="transmembrane region" description="Helical" evidence="10">
    <location>
        <begin position="134"/>
        <end position="155"/>
    </location>
</feature>
<dbReference type="RefSeq" id="WP_002620792.1">
    <property type="nucleotide sequence ID" value="NZ_ANAH02000066.1"/>
</dbReference>
<evidence type="ECO:0000256" key="8">
    <source>
        <dbReference type="ARBA" id="ARBA00023239"/>
    </source>
</evidence>
<keyword evidence="10" id="KW-0472">Membrane</keyword>
<keyword evidence="10" id="KW-0812">Transmembrane</keyword>
<dbReference type="SUPFAM" id="SSF56796">
    <property type="entry name" value="Dehydroquinate synthase-like"/>
    <property type="match status" value="1"/>
</dbReference>
<evidence type="ECO:0000313" key="14">
    <source>
        <dbReference type="Proteomes" id="UP000011682"/>
    </source>
</evidence>
<dbReference type="GO" id="GO:0046872">
    <property type="term" value="F:metal ion binding"/>
    <property type="evidence" value="ECO:0007669"/>
    <property type="project" value="UniProtKB-KW"/>
</dbReference>
<evidence type="ECO:0000256" key="7">
    <source>
        <dbReference type="ARBA" id="ARBA00023027"/>
    </source>
</evidence>
<dbReference type="PANTHER" id="PTHR43622">
    <property type="entry name" value="3-DEHYDROQUINATE SYNTHASE"/>
    <property type="match status" value="1"/>
</dbReference>
<dbReference type="Pfam" id="PF24621">
    <property type="entry name" value="DHQS_C"/>
    <property type="match status" value="1"/>
</dbReference>
<evidence type="ECO:0000313" key="13">
    <source>
        <dbReference type="EMBL" id="EPX56498.1"/>
    </source>
</evidence>
<keyword evidence="7" id="KW-0520">NAD</keyword>
<evidence type="ECO:0000256" key="9">
    <source>
        <dbReference type="SAM" id="MobiDB-lite"/>
    </source>
</evidence>
<evidence type="ECO:0000256" key="6">
    <source>
        <dbReference type="ARBA" id="ARBA00022833"/>
    </source>
</evidence>
<evidence type="ECO:0000259" key="11">
    <source>
        <dbReference type="Pfam" id="PF01761"/>
    </source>
</evidence>
<evidence type="ECO:0000256" key="3">
    <source>
        <dbReference type="ARBA" id="ARBA00001947"/>
    </source>
</evidence>
<reference evidence="13" key="1">
    <citation type="submission" date="2013-05" db="EMBL/GenBank/DDBJ databases">
        <title>Genome assembly of Cystobacter fuscus DSM 2262.</title>
        <authorList>
            <person name="Sharma G."/>
            <person name="Khatri I."/>
            <person name="Kaur C."/>
            <person name="Mayilraj S."/>
            <person name="Subramanian S."/>
        </authorList>
    </citation>
    <scope>NUCLEOTIDE SEQUENCE [LARGE SCALE GENOMIC DNA]</scope>
    <source>
        <strain evidence="13">DSM 2262</strain>
    </source>
</reference>
<comment type="cofactor">
    <cofactor evidence="2">
        <name>Co(2+)</name>
        <dbReference type="ChEBI" id="CHEBI:48828"/>
    </cofactor>
</comment>
<organism evidence="13 14">
    <name type="scientific">Cystobacter fuscus (strain ATCC 25194 / DSM 2262 / NBRC 100088 / M29)</name>
    <dbReference type="NCBI Taxonomy" id="1242864"/>
    <lineage>
        <taxon>Bacteria</taxon>
        <taxon>Pseudomonadati</taxon>
        <taxon>Myxococcota</taxon>
        <taxon>Myxococcia</taxon>
        <taxon>Myxococcales</taxon>
        <taxon>Cystobacterineae</taxon>
        <taxon>Archangiaceae</taxon>
        <taxon>Cystobacter</taxon>
    </lineage>
</organism>
<feature type="domain" description="3-dehydroquinate synthase C-terminal" evidence="12">
    <location>
        <begin position="217"/>
        <end position="351"/>
    </location>
</feature>
<proteinExistence type="predicted"/>
<dbReference type="AlphaFoldDB" id="S9QJ58"/>
<comment type="cofactor">
    <cofactor evidence="1">
        <name>NAD(+)</name>
        <dbReference type="ChEBI" id="CHEBI:57540"/>
    </cofactor>
</comment>
<dbReference type="CDD" id="cd08195">
    <property type="entry name" value="DHQS"/>
    <property type="match status" value="1"/>
</dbReference>
<dbReference type="Gene3D" id="3.40.50.1970">
    <property type="match status" value="1"/>
</dbReference>
<keyword evidence="6" id="KW-0862">Zinc</keyword>
<keyword evidence="8" id="KW-0456">Lyase</keyword>
<sequence length="410" mass="44265">MPSTASTAIPTPDVKSPHRGSLLIDGAKQGGHESYRVTVQREDRYDILVGRDSLARLDELLAPVMKANDANSAVVITDNHVGPLYAELVMKRLSAAGVRAQCVVIPAGEPSKSVAQAQRLWDELRSRSVRRRTVLVALGGGVLCDLVGFAATTYLRGIPYVNIATSLMGQVDGAIGGKVGVDHSTGKNLIGGFYHPALVVIDPSYLATLPLAEVINGLAEVVKVALIGTPGLFEQLERLPMQQDWALDQPAPRHLIEGLGPIIPAAIGKKLEMLAPDPFEQDLRRLLNLGHSVGHGLEAATNYVRYRHGEAVAIGIATVTALSVGMRLASVDTLRRVLRLLRKLRLPVSVPDDLRAVVWNHLETARLVRNGRLLLVMPTAIDQCTIIDDITRSQYDTACQLVDQEAKACD</sequence>
<dbReference type="FunFam" id="3.40.50.1970:FF:000007">
    <property type="entry name" value="Pentafunctional AROM polypeptide"/>
    <property type="match status" value="1"/>
</dbReference>
<evidence type="ECO:0000259" key="12">
    <source>
        <dbReference type="Pfam" id="PF24621"/>
    </source>
</evidence>
<keyword evidence="10" id="KW-1133">Transmembrane helix</keyword>